<dbReference type="STRING" id="391625.PPSIR1_14630"/>
<name>A6GFB9_9BACT</name>
<dbReference type="Pfam" id="PF20032">
    <property type="entry name" value="ADYC"/>
    <property type="match status" value="1"/>
</dbReference>
<evidence type="ECO:0000313" key="2">
    <source>
        <dbReference type="EMBL" id="EDM75460.1"/>
    </source>
</evidence>
<keyword evidence="3" id="KW-1185">Reference proteome</keyword>
<dbReference type="AlphaFoldDB" id="A6GFB9"/>
<reference evidence="2 3" key="1">
    <citation type="submission" date="2007-06" db="EMBL/GenBank/DDBJ databases">
        <authorList>
            <person name="Shimkets L."/>
            <person name="Ferriera S."/>
            <person name="Johnson J."/>
            <person name="Kravitz S."/>
            <person name="Beeson K."/>
            <person name="Sutton G."/>
            <person name="Rogers Y.-H."/>
            <person name="Friedman R."/>
            <person name="Frazier M."/>
            <person name="Venter J.C."/>
        </authorList>
    </citation>
    <scope>NUCLEOTIDE SEQUENCE [LARGE SCALE GENOMIC DNA]</scope>
    <source>
        <strain evidence="2 3">SIR-1</strain>
    </source>
</reference>
<dbReference type="eggNOG" id="COG1357">
    <property type="taxonomic scope" value="Bacteria"/>
</dbReference>
<dbReference type="InterPro" id="IPR045426">
    <property type="entry name" value="ADYC"/>
</dbReference>
<feature type="domain" description="ADYC" evidence="1">
    <location>
        <begin position="219"/>
        <end position="396"/>
    </location>
</feature>
<evidence type="ECO:0000259" key="1">
    <source>
        <dbReference type="Pfam" id="PF20032"/>
    </source>
</evidence>
<accession>A6GFB9</accession>
<comment type="caution">
    <text evidence="2">The sequence shown here is derived from an EMBL/GenBank/DDBJ whole genome shotgun (WGS) entry which is preliminary data.</text>
</comment>
<dbReference type="EMBL" id="ABCS01000091">
    <property type="protein sequence ID" value="EDM75460.1"/>
    <property type="molecule type" value="Genomic_DNA"/>
</dbReference>
<organism evidence="2 3">
    <name type="scientific">Plesiocystis pacifica SIR-1</name>
    <dbReference type="NCBI Taxonomy" id="391625"/>
    <lineage>
        <taxon>Bacteria</taxon>
        <taxon>Pseudomonadati</taxon>
        <taxon>Myxococcota</taxon>
        <taxon>Polyangia</taxon>
        <taxon>Nannocystales</taxon>
        <taxon>Nannocystaceae</taxon>
        <taxon>Plesiocystis</taxon>
    </lineage>
</organism>
<dbReference type="Proteomes" id="UP000005801">
    <property type="component" value="Unassembled WGS sequence"/>
</dbReference>
<dbReference type="PROSITE" id="PS51257">
    <property type="entry name" value="PROKAR_LIPOPROTEIN"/>
    <property type="match status" value="1"/>
</dbReference>
<sequence length="453" mass="48297">MAMTTRLQHPNRLSLTARGLACVGALLLASACDLEEGADLDADLELDAAGHDFRTGIYNPFPDLDVNVDPTSGRRLNTNHSGGWEFSTMITSPTAPLPPKGVRLVSVETGAFQQNMSWEQHDTPEHVQVDVASLGTAEHMLVGAVAGGGPNLRHSDFHDSTWTVKIDGAALDDWQSNLQGVVATEVWENGERFALVELRLTVGWSNLPMGGGQPDPQGSSEEAWEKAYAGVGGVPLYTFWFEKDGSFDPDDVGWFPTCAKPQGATLYNTAAVIYEDVLVAEDGPDTGQVSQHPDALYIGCVAGAAGKAGTWGYWPDSMGTSTYPSASLINFETTVRMVRADYCGDGVSHTKEGTLIGVADRMAINDPELNLSATAESGYEAVWYAGGADCVNYVRDPSLGSSVSCGGIVKPTCTQLGSGSTYSYFQWAPYTHFLTYDPAAVPVPTISIPPLTL</sequence>
<evidence type="ECO:0000313" key="3">
    <source>
        <dbReference type="Proteomes" id="UP000005801"/>
    </source>
</evidence>
<protein>
    <recommendedName>
        <fullName evidence="1">ADYC domain-containing protein</fullName>
    </recommendedName>
</protein>
<gene>
    <name evidence="2" type="ORF">PPSIR1_14630</name>
</gene>
<proteinExistence type="predicted"/>